<dbReference type="EMBL" id="CAEZSR010000039">
    <property type="protein sequence ID" value="CAB4555088.1"/>
    <property type="molecule type" value="Genomic_DNA"/>
</dbReference>
<protein>
    <submittedName>
        <fullName evidence="2">Unannotated protein</fullName>
    </submittedName>
</protein>
<organism evidence="2">
    <name type="scientific">freshwater metagenome</name>
    <dbReference type="NCBI Taxonomy" id="449393"/>
    <lineage>
        <taxon>unclassified sequences</taxon>
        <taxon>metagenomes</taxon>
        <taxon>ecological metagenomes</taxon>
    </lineage>
</organism>
<name>A0A6J6CZJ7_9ZZZZ</name>
<feature type="region of interest" description="Disordered" evidence="1">
    <location>
        <begin position="1"/>
        <end position="53"/>
    </location>
</feature>
<gene>
    <name evidence="2" type="ORF">UFOPK1493_01354</name>
</gene>
<evidence type="ECO:0000256" key="1">
    <source>
        <dbReference type="SAM" id="MobiDB-lite"/>
    </source>
</evidence>
<evidence type="ECO:0000313" key="2">
    <source>
        <dbReference type="EMBL" id="CAB4555088.1"/>
    </source>
</evidence>
<proteinExistence type="predicted"/>
<accession>A0A6J6CZJ7</accession>
<reference evidence="2" key="1">
    <citation type="submission" date="2020-05" db="EMBL/GenBank/DDBJ databases">
        <authorList>
            <person name="Chiriac C."/>
            <person name="Salcher M."/>
            <person name="Ghai R."/>
            <person name="Kavagutti S V."/>
        </authorList>
    </citation>
    <scope>NUCLEOTIDE SEQUENCE</scope>
</reference>
<dbReference type="AlphaFoldDB" id="A0A6J6CZJ7"/>
<sequence>MISSTGTSIPGRPATAGPHSGRHGANCGMVFISSGSPQGPPSPALSDRNDSCASKASASRATCIAASATRRDDRLLPAVSMPQLNW</sequence>